<feature type="compositionally biased region" description="Polar residues" evidence="1">
    <location>
        <begin position="390"/>
        <end position="399"/>
    </location>
</feature>
<accession>A0A4S8M607</accession>
<feature type="chain" id="PRO_5020551449" evidence="2">
    <location>
        <begin position="17"/>
        <end position="1206"/>
    </location>
</feature>
<evidence type="ECO:0000256" key="1">
    <source>
        <dbReference type="SAM" id="MobiDB-lite"/>
    </source>
</evidence>
<keyword evidence="2" id="KW-0732">Signal</keyword>
<protein>
    <submittedName>
        <fullName evidence="3">Uncharacterized protein</fullName>
    </submittedName>
</protein>
<feature type="compositionally biased region" description="Acidic residues" evidence="1">
    <location>
        <begin position="375"/>
        <end position="384"/>
    </location>
</feature>
<organism evidence="3 4">
    <name type="scientific">Dendrothele bispora (strain CBS 962.96)</name>
    <dbReference type="NCBI Taxonomy" id="1314807"/>
    <lineage>
        <taxon>Eukaryota</taxon>
        <taxon>Fungi</taxon>
        <taxon>Dikarya</taxon>
        <taxon>Basidiomycota</taxon>
        <taxon>Agaricomycotina</taxon>
        <taxon>Agaricomycetes</taxon>
        <taxon>Agaricomycetidae</taxon>
        <taxon>Agaricales</taxon>
        <taxon>Agaricales incertae sedis</taxon>
        <taxon>Dendrothele</taxon>
    </lineage>
</organism>
<feature type="compositionally biased region" description="Polar residues" evidence="1">
    <location>
        <begin position="551"/>
        <end position="565"/>
    </location>
</feature>
<dbReference type="AlphaFoldDB" id="A0A4S8M607"/>
<feature type="region of interest" description="Disordered" evidence="1">
    <location>
        <begin position="420"/>
        <end position="471"/>
    </location>
</feature>
<evidence type="ECO:0000313" key="4">
    <source>
        <dbReference type="Proteomes" id="UP000297245"/>
    </source>
</evidence>
<feature type="signal peptide" evidence="2">
    <location>
        <begin position="1"/>
        <end position="16"/>
    </location>
</feature>
<feature type="compositionally biased region" description="Polar residues" evidence="1">
    <location>
        <begin position="456"/>
        <end position="471"/>
    </location>
</feature>
<keyword evidence="4" id="KW-1185">Reference proteome</keyword>
<feature type="compositionally biased region" description="Basic residues" evidence="1">
    <location>
        <begin position="526"/>
        <end position="535"/>
    </location>
</feature>
<feature type="region of interest" description="Disordered" evidence="1">
    <location>
        <begin position="986"/>
        <end position="1093"/>
    </location>
</feature>
<feature type="region of interest" description="Disordered" evidence="1">
    <location>
        <begin position="375"/>
        <end position="399"/>
    </location>
</feature>
<dbReference type="EMBL" id="ML179159">
    <property type="protein sequence ID" value="THU97238.1"/>
    <property type="molecule type" value="Genomic_DNA"/>
</dbReference>
<feature type="region of interest" description="Disordered" evidence="1">
    <location>
        <begin position="508"/>
        <end position="571"/>
    </location>
</feature>
<feature type="compositionally biased region" description="Basic and acidic residues" evidence="1">
    <location>
        <begin position="993"/>
        <end position="1006"/>
    </location>
</feature>
<reference evidence="3 4" key="1">
    <citation type="journal article" date="2019" name="Nat. Ecol. Evol.">
        <title>Megaphylogeny resolves global patterns of mushroom evolution.</title>
        <authorList>
            <person name="Varga T."/>
            <person name="Krizsan K."/>
            <person name="Foldi C."/>
            <person name="Dima B."/>
            <person name="Sanchez-Garcia M."/>
            <person name="Sanchez-Ramirez S."/>
            <person name="Szollosi G.J."/>
            <person name="Szarkandi J.G."/>
            <person name="Papp V."/>
            <person name="Albert L."/>
            <person name="Andreopoulos W."/>
            <person name="Angelini C."/>
            <person name="Antonin V."/>
            <person name="Barry K.W."/>
            <person name="Bougher N.L."/>
            <person name="Buchanan P."/>
            <person name="Buyck B."/>
            <person name="Bense V."/>
            <person name="Catcheside P."/>
            <person name="Chovatia M."/>
            <person name="Cooper J."/>
            <person name="Damon W."/>
            <person name="Desjardin D."/>
            <person name="Finy P."/>
            <person name="Geml J."/>
            <person name="Haridas S."/>
            <person name="Hughes K."/>
            <person name="Justo A."/>
            <person name="Karasinski D."/>
            <person name="Kautmanova I."/>
            <person name="Kiss B."/>
            <person name="Kocsube S."/>
            <person name="Kotiranta H."/>
            <person name="LaButti K.M."/>
            <person name="Lechner B.E."/>
            <person name="Liimatainen K."/>
            <person name="Lipzen A."/>
            <person name="Lukacs Z."/>
            <person name="Mihaltcheva S."/>
            <person name="Morgado L.N."/>
            <person name="Niskanen T."/>
            <person name="Noordeloos M.E."/>
            <person name="Ohm R.A."/>
            <person name="Ortiz-Santana B."/>
            <person name="Ovrebo C."/>
            <person name="Racz N."/>
            <person name="Riley R."/>
            <person name="Savchenko A."/>
            <person name="Shiryaev A."/>
            <person name="Soop K."/>
            <person name="Spirin V."/>
            <person name="Szebenyi C."/>
            <person name="Tomsovsky M."/>
            <person name="Tulloss R.E."/>
            <person name="Uehling J."/>
            <person name="Grigoriev I.V."/>
            <person name="Vagvolgyi C."/>
            <person name="Papp T."/>
            <person name="Martin F.M."/>
            <person name="Miettinen O."/>
            <person name="Hibbett D.S."/>
            <person name="Nagy L.G."/>
        </authorList>
    </citation>
    <scope>NUCLEOTIDE SEQUENCE [LARGE SCALE GENOMIC DNA]</scope>
    <source>
        <strain evidence="3 4">CBS 962.96</strain>
    </source>
</reference>
<evidence type="ECO:0000256" key="2">
    <source>
        <dbReference type="SAM" id="SignalP"/>
    </source>
</evidence>
<gene>
    <name evidence="3" type="ORF">K435DRAFT_796650</name>
</gene>
<sequence>MSFSLTLDGLLQTILCQPALLDQWKQTKAPGGSENKQRVIDAAMAHIASVRTKNPQLSQSFPTLDSPDISDSITAVLDRGLEQVAPQIPDALRHPPSFKQWNAQWVLAHMYEAEYERLKSNAPITANNLGPVNYAKKVADTWNRAIATGKAIGTNITPSTKLDHSRVHKGVDAAKQGIEHIHQRYQIQQATVLFWEEITPDGMHHPKVLFLTTKDFQLKCPELPSLRDTMLTGVKDILREYYGSAPDILRSQTVSNVTTTSLPVLPPRKGDESVAKLSTNLQKFVTEVAAYQTGHPYHKKSSMPWTKIGQQRGTVLTADSVPEHVTVAHMTYMKKQPIIDWYDHILARQSTGKLSVEFVLDPNAALPPVVIEEVDEDEDEEPLDYYDPPQASSGSALQSQTETIDHALKGAISFDDDVIDPQLSSSTTPVTAAPVTSGSPTGKGTVSPTPVDVDSHSPNNTANSTPEHTSLQQLPLASVVPEPTQVSVTRPPEIPVYVDASPVSHAAVVTPVPTSPPVDQTVNGKRANKRGRPRVHALGTDINQRGKKRSATSTQGGTQEATTSTTRHKRVRQLSHPTVSDNFNAPNTLTQQGPIPKGSAMITLGFEYLDTPTFLVSLDSYGAADIHSSLLPKLKTPWKKMAQSIAWAYHTVLPLGRLPIFCPSVDLESDVPVLIHQWAQRFHEYVSEKADSLFPVDAALLRDLTLVLPVVEFVKVQSRLFSEKDTDSTTSTVSWLQLHGRMPHLLWAMSIWGRYLSTQSPLPAPPQELLLCINGVTELGKKLSNAIGDVLITEQANLRTYVPISHWSHLLEGPTPMRDSSYTRRYGLVAEHFGGTKADMTQALNILMVETIMSLVHNNKLPATPRSTNTVLMELAHLPDHDPQNFGRLYCILREPQENAAGIYFVSCRLWLADPPERNWQRKVLRDSMVQCLLTFRNSLFTDGRERTLPRWVLLAAGQDRPSNANYRFKLAENWNYLGSPWRHITPGPTASAEDKKRPQTQDGRFKRWSLGAAPRKQNSRWPSPDGSTRRGRSRSPPPSSATRVYRPELQTWSMRERLPRARSLTPSRGGRSDTISNLRDHPFFNDGPRSSPTLFDFPIQKTETKTNIIDSINISDVEEETTKVPVSLSLKEYEPFELVLDLRGDRFRLLDHATELSKWGLTPKSRLSAIVQKHCIDTGALKEDWAPITWTSFIPVCNGSIRLRQ</sequence>
<feature type="compositionally biased region" description="Polar residues" evidence="1">
    <location>
        <begin position="422"/>
        <end position="448"/>
    </location>
</feature>
<proteinExistence type="predicted"/>
<evidence type="ECO:0000313" key="3">
    <source>
        <dbReference type="EMBL" id="THU97238.1"/>
    </source>
</evidence>
<name>A0A4S8M607_DENBC</name>
<dbReference type="Proteomes" id="UP000297245">
    <property type="component" value="Unassembled WGS sequence"/>
</dbReference>